<dbReference type="SMART" id="SM00788">
    <property type="entry name" value="Adenylsucc_synt"/>
    <property type="match status" value="1"/>
</dbReference>
<feature type="non-terminal residue" evidence="11">
    <location>
        <position position="1"/>
    </location>
</feature>
<comment type="function">
    <text evidence="10">Plays an important role in the salvage pathway for purine nucleotide biosynthesis. Catalyzes the first committed step in the biosynthesis of AMP from IMP.</text>
</comment>
<evidence type="ECO:0000256" key="5">
    <source>
        <dbReference type="ARBA" id="ARBA00022723"/>
    </source>
</evidence>
<dbReference type="GO" id="GO:0005525">
    <property type="term" value="F:GTP binding"/>
    <property type="evidence" value="ECO:0007669"/>
    <property type="project" value="UniProtKB-KW"/>
</dbReference>
<evidence type="ECO:0000313" key="12">
    <source>
        <dbReference type="Proteomes" id="UP000030747"/>
    </source>
</evidence>
<dbReference type="PANTHER" id="PTHR11846:SF0">
    <property type="entry name" value="ADENYLOSUCCINATE SYNTHETASE"/>
    <property type="match status" value="1"/>
</dbReference>
<keyword evidence="6" id="KW-0547">Nucleotide-binding</keyword>
<evidence type="ECO:0000256" key="1">
    <source>
        <dbReference type="ARBA" id="ARBA00001946"/>
    </source>
</evidence>
<comment type="cofactor">
    <cofactor evidence="1">
        <name>Mg(2+)</name>
        <dbReference type="ChEBI" id="CHEBI:18420"/>
    </cofactor>
</comment>
<reference evidence="11" key="2">
    <citation type="submission" date="2013-10" db="EMBL/GenBank/DDBJ databases">
        <authorList>
            <person name="Aslett M."/>
        </authorList>
    </citation>
    <scope>NUCLEOTIDE SEQUENCE [LARGE SCALE GENOMIC DNA]</scope>
    <source>
        <strain evidence="11">Houghton</strain>
    </source>
</reference>
<proteinExistence type="inferred from homology"/>
<dbReference type="VEuPathDB" id="ToxoDB:ETH2_1029200"/>
<evidence type="ECO:0000256" key="3">
    <source>
        <dbReference type="ARBA" id="ARBA00022490"/>
    </source>
</evidence>
<dbReference type="RefSeq" id="XP_013235248.1">
    <property type="nucleotide sequence ID" value="XM_013379794.1"/>
</dbReference>
<sequence length="299" mass="32124">GVGPCYATKAARIGVQAWELLCWDRFEESYLGVAAALQQQCGAPLGVALAAELAEHRVYRQLLAPQLADTAALLLGGVLCGARLLLEGANAALLDLDLGTYPFVTSCCTTAAAAAAGLGLPLRCFAPRFAAVVGVAKAYCTRVGRGPMPTELRDRVGDRLQRVGRELGSTTGRPRRCGWLDLPLLLHAARLNGFDCLFLNKLDVLSGIDPLLLCVAYRDSSSGLLLPPHSFPAAAQQLQQVRPVYERLPGWHQSISRCSSFHQLPPNAQLYVHRVQQLLGIPIAFIGVGPDTHAVIRNF</sequence>
<gene>
    <name evidence="11" type="ORF">ETH_00042040</name>
</gene>
<dbReference type="FunFam" id="3.90.170.10:FF:000001">
    <property type="entry name" value="Adenylosuccinate synthetase"/>
    <property type="match status" value="1"/>
</dbReference>
<dbReference type="Proteomes" id="UP000030747">
    <property type="component" value="Unassembled WGS sequence"/>
</dbReference>
<dbReference type="Gene3D" id="3.90.170.10">
    <property type="entry name" value="Adenylosuccinate Synthetase, subunit A, domain 3"/>
    <property type="match status" value="1"/>
</dbReference>
<dbReference type="SUPFAM" id="SSF52540">
    <property type="entry name" value="P-loop containing nucleoside triphosphate hydrolases"/>
    <property type="match status" value="1"/>
</dbReference>
<dbReference type="GO" id="GO:0005737">
    <property type="term" value="C:cytoplasm"/>
    <property type="evidence" value="ECO:0007669"/>
    <property type="project" value="TreeGrafter"/>
</dbReference>
<keyword evidence="9" id="KW-0342">GTP-binding</keyword>
<dbReference type="VEuPathDB" id="ToxoDB:ETH_00042040"/>
<dbReference type="PANTHER" id="PTHR11846">
    <property type="entry name" value="ADENYLOSUCCINATE SYNTHETASE"/>
    <property type="match status" value="1"/>
</dbReference>
<dbReference type="InterPro" id="IPR027417">
    <property type="entry name" value="P-loop_NTPase"/>
</dbReference>
<comment type="subunit">
    <text evidence="2">Homodimer.</text>
</comment>
<dbReference type="GO" id="GO:0046040">
    <property type="term" value="P:IMP metabolic process"/>
    <property type="evidence" value="ECO:0007669"/>
    <property type="project" value="TreeGrafter"/>
</dbReference>
<evidence type="ECO:0000256" key="9">
    <source>
        <dbReference type="ARBA" id="ARBA00023134"/>
    </source>
</evidence>
<evidence type="ECO:0000256" key="6">
    <source>
        <dbReference type="ARBA" id="ARBA00022741"/>
    </source>
</evidence>
<dbReference type="OrthoDB" id="10265645at2759"/>
<dbReference type="EMBL" id="HG677180">
    <property type="protein sequence ID" value="CDJ44499.1"/>
    <property type="molecule type" value="Genomic_DNA"/>
</dbReference>
<dbReference type="Gene3D" id="3.40.440.10">
    <property type="entry name" value="Adenylosuccinate Synthetase, subunit A, domain 1"/>
    <property type="match status" value="1"/>
</dbReference>
<protein>
    <submittedName>
        <fullName evidence="11">Adenylosuccinate synthetase, putative</fullName>
    </submittedName>
</protein>
<reference evidence="11" key="1">
    <citation type="submission" date="2013-10" db="EMBL/GenBank/DDBJ databases">
        <title>Genomic analysis of the causative agents of coccidiosis in chickens.</title>
        <authorList>
            <person name="Reid A.J."/>
            <person name="Blake D."/>
            <person name="Billington K."/>
            <person name="Browne H."/>
            <person name="Dunn M."/>
            <person name="Hung S."/>
            <person name="Kawahara F."/>
            <person name="Miranda-Saavedra D."/>
            <person name="Mourier T."/>
            <person name="Nagra H."/>
            <person name="Otto T.D."/>
            <person name="Rawlings N."/>
            <person name="Sanchez A."/>
            <person name="Sanders M."/>
            <person name="Subramaniam C."/>
            <person name="Tay Y."/>
            <person name="Dear P."/>
            <person name="Doerig C."/>
            <person name="Gruber A."/>
            <person name="Parkinson J."/>
            <person name="Shirley M."/>
            <person name="Wan K.L."/>
            <person name="Berriman M."/>
            <person name="Tomley F."/>
            <person name="Pain A."/>
        </authorList>
    </citation>
    <scope>NUCLEOTIDE SEQUENCE [LARGE SCALE GENOMIC DNA]</scope>
    <source>
        <strain evidence="11">Houghton</strain>
    </source>
</reference>
<keyword evidence="3" id="KW-0963">Cytoplasm</keyword>
<evidence type="ECO:0000256" key="10">
    <source>
        <dbReference type="ARBA" id="ARBA00025008"/>
    </source>
</evidence>
<dbReference type="Gene3D" id="1.10.300.10">
    <property type="entry name" value="Adenylosuccinate Synthetase, subunit A, domain 2"/>
    <property type="match status" value="1"/>
</dbReference>
<accession>U6L7G7</accession>
<dbReference type="Pfam" id="PF00709">
    <property type="entry name" value="Adenylsucc_synt"/>
    <property type="match status" value="1"/>
</dbReference>
<evidence type="ECO:0000256" key="4">
    <source>
        <dbReference type="ARBA" id="ARBA00022598"/>
    </source>
</evidence>
<dbReference type="GO" id="GO:0046872">
    <property type="term" value="F:metal ion binding"/>
    <property type="evidence" value="ECO:0007669"/>
    <property type="project" value="UniProtKB-KW"/>
</dbReference>
<dbReference type="AlphaFoldDB" id="U6L7G7"/>
<evidence type="ECO:0000256" key="7">
    <source>
        <dbReference type="ARBA" id="ARBA00022755"/>
    </source>
</evidence>
<dbReference type="InterPro" id="IPR042109">
    <property type="entry name" value="Adenylosuccinate_synth_dom1"/>
</dbReference>
<keyword evidence="12" id="KW-1185">Reference proteome</keyword>
<keyword evidence="4" id="KW-0436">Ligase</keyword>
<dbReference type="HAMAP" id="MF_00011">
    <property type="entry name" value="Adenylosucc_synth"/>
    <property type="match status" value="1"/>
</dbReference>
<dbReference type="InterPro" id="IPR001114">
    <property type="entry name" value="Adenylosuccinate_synthetase"/>
</dbReference>
<dbReference type="GeneID" id="25257448"/>
<dbReference type="GO" id="GO:0004019">
    <property type="term" value="F:adenylosuccinate synthase activity"/>
    <property type="evidence" value="ECO:0007669"/>
    <property type="project" value="InterPro"/>
</dbReference>
<keyword evidence="5" id="KW-0479">Metal-binding</keyword>
<keyword evidence="7" id="KW-0658">Purine biosynthesis</keyword>
<dbReference type="InterPro" id="IPR042110">
    <property type="entry name" value="Adenylosuccinate_synth_dom2"/>
</dbReference>
<evidence type="ECO:0000256" key="8">
    <source>
        <dbReference type="ARBA" id="ARBA00022842"/>
    </source>
</evidence>
<name>U6L7G7_EIMTE</name>
<dbReference type="GO" id="GO:0044208">
    <property type="term" value="P:'de novo' AMP biosynthetic process"/>
    <property type="evidence" value="ECO:0007669"/>
    <property type="project" value="TreeGrafter"/>
</dbReference>
<evidence type="ECO:0000256" key="2">
    <source>
        <dbReference type="ARBA" id="ARBA00011738"/>
    </source>
</evidence>
<keyword evidence="8" id="KW-0460">Magnesium</keyword>
<organism evidence="11 12">
    <name type="scientific">Eimeria tenella</name>
    <name type="common">Coccidian parasite</name>
    <dbReference type="NCBI Taxonomy" id="5802"/>
    <lineage>
        <taxon>Eukaryota</taxon>
        <taxon>Sar</taxon>
        <taxon>Alveolata</taxon>
        <taxon>Apicomplexa</taxon>
        <taxon>Conoidasida</taxon>
        <taxon>Coccidia</taxon>
        <taxon>Eucoccidiorida</taxon>
        <taxon>Eimeriorina</taxon>
        <taxon>Eimeriidae</taxon>
        <taxon>Eimeria</taxon>
    </lineage>
</organism>
<evidence type="ECO:0000313" key="11">
    <source>
        <dbReference type="EMBL" id="CDJ44499.1"/>
    </source>
</evidence>
<dbReference type="InterPro" id="IPR042111">
    <property type="entry name" value="Adenylosuccinate_synth_dom3"/>
</dbReference>